<keyword evidence="3" id="KW-1185">Reference proteome</keyword>
<sequence>MGPLRSFCLPRPRSGAQSLKKRPLKLQELKEASSSQKKKKRKQVRLATWSSAYEASWRPYGGWIAAHLG</sequence>
<protein>
    <submittedName>
        <fullName evidence="2">Uncharacterized protein</fullName>
    </submittedName>
</protein>
<dbReference type="EMBL" id="CM017693">
    <property type="protein sequence ID" value="TYH12335.1"/>
    <property type="molecule type" value="Genomic_DNA"/>
</dbReference>
<gene>
    <name evidence="2" type="ORF">ES288_A06G059700v1</name>
</gene>
<evidence type="ECO:0000256" key="1">
    <source>
        <dbReference type="SAM" id="MobiDB-lite"/>
    </source>
</evidence>
<accession>A0A5D2G2F4</accession>
<organism evidence="2 3">
    <name type="scientific">Gossypium darwinii</name>
    <name type="common">Darwin's cotton</name>
    <name type="synonym">Gossypium barbadense var. darwinii</name>
    <dbReference type="NCBI Taxonomy" id="34276"/>
    <lineage>
        <taxon>Eukaryota</taxon>
        <taxon>Viridiplantae</taxon>
        <taxon>Streptophyta</taxon>
        <taxon>Embryophyta</taxon>
        <taxon>Tracheophyta</taxon>
        <taxon>Spermatophyta</taxon>
        <taxon>Magnoliopsida</taxon>
        <taxon>eudicotyledons</taxon>
        <taxon>Gunneridae</taxon>
        <taxon>Pentapetalae</taxon>
        <taxon>rosids</taxon>
        <taxon>malvids</taxon>
        <taxon>Malvales</taxon>
        <taxon>Malvaceae</taxon>
        <taxon>Malvoideae</taxon>
        <taxon>Gossypium</taxon>
    </lineage>
</organism>
<reference evidence="2 3" key="1">
    <citation type="submission" date="2019-06" db="EMBL/GenBank/DDBJ databases">
        <title>WGS assembly of Gossypium darwinii.</title>
        <authorList>
            <person name="Chen Z.J."/>
            <person name="Sreedasyam A."/>
            <person name="Ando A."/>
            <person name="Song Q."/>
            <person name="De L."/>
            <person name="Hulse-Kemp A."/>
            <person name="Ding M."/>
            <person name="Ye W."/>
            <person name="Kirkbride R."/>
            <person name="Jenkins J."/>
            <person name="Plott C."/>
            <person name="Lovell J."/>
            <person name="Lin Y.-M."/>
            <person name="Vaughn R."/>
            <person name="Liu B."/>
            <person name="Li W."/>
            <person name="Simpson S."/>
            <person name="Scheffler B."/>
            <person name="Saski C."/>
            <person name="Grover C."/>
            <person name="Hu G."/>
            <person name="Conover J."/>
            <person name="Carlson J."/>
            <person name="Shu S."/>
            <person name="Boston L."/>
            <person name="Williams M."/>
            <person name="Peterson D."/>
            <person name="Mcgee K."/>
            <person name="Jones D."/>
            <person name="Wendel J."/>
            <person name="Stelly D."/>
            <person name="Grimwood J."/>
            <person name="Schmutz J."/>
        </authorList>
    </citation>
    <scope>NUCLEOTIDE SEQUENCE [LARGE SCALE GENOMIC DNA]</scope>
    <source>
        <strain evidence="2">1808015.09</strain>
    </source>
</reference>
<evidence type="ECO:0000313" key="3">
    <source>
        <dbReference type="Proteomes" id="UP000323506"/>
    </source>
</evidence>
<name>A0A5D2G2F4_GOSDA</name>
<dbReference type="AlphaFoldDB" id="A0A5D2G2F4"/>
<dbReference type="Proteomes" id="UP000323506">
    <property type="component" value="Chromosome A06"/>
</dbReference>
<proteinExistence type="predicted"/>
<feature type="region of interest" description="Disordered" evidence="1">
    <location>
        <begin position="1"/>
        <end position="42"/>
    </location>
</feature>
<evidence type="ECO:0000313" key="2">
    <source>
        <dbReference type="EMBL" id="TYH12335.1"/>
    </source>
</evidence>